<proteinExistence type="predicted"/>
<name>A0A521CDY6_9BACL</name>
<evidence type="ECO:0000313" key="2">
    <source>
        <dbReference type="EMBL" id="SMO57585.1"/>
    </source>
</evidence>
<dbReference type="Gene3D" id="2.60.20.10">
    <property type="entry name" value="Crystallins"/>
    <property type="match status" value="1"/>
</dbReference>
<accession>A0A521CDY6</accession>
<keyword evidence="1" id="KW-0732">Signal</keyword>
<protein>
    <submittedName>
        <fullName evidence="2">Uncharacterized protein</fullName>
    </submittedName>
</protein>
<feature type="signal peptide" evidence="1">
    <location>
        <begin position="1"/>
        <end position="27"/>
    </location>
</feature>
<sequence>MKKVALLLCALVIAVVFSPMSGSQVDAATTESTPSYQVLKQNAKGKQVSLEFKSKAAFEKYLREHPVKGKFSIQEQIRSVFYEHKDGRGWSFNVDASRNPTVIFNFGQFNDQVSSIRTHSHGNYTIIYEHINAQGRALALANTGALYNLVSPMGDGERTWNDEASSAIVRSN</sequence>
<organism evidence="2 3">
    <name type="scientific">Melghirimyces algeriensis</name>
    <dbReference type="NCBI Taxonomy" id="910412"/>
    <lineage>
        <taxon>Bacteria</taxon>
        <taxon>Bacillati</taxon>
        <taxon>Bacillota</taxon>
        <taxon>Bacilli</taxon>
        <taxon>Bacillales</taxon>
        <taxon>Thermoactinomycetaceae</taxon>
        <taxon>Melghirimyces</taxon>
    </lineage>
</organism>
<keyword evidence="3" id="KW-1185">Reference proteome</keyword>
<dbReference type="AlphaFoldDB" id="A0A521CDY6"/>
<dbReference type="EMBL" id="FXTI01000003">
    <property type="protein sequence ID" value="SMO57585.1"/>
    <property type="molecule type" value="Genomic_DNA"/>
</dbReference>
<dbReference type="InterPro" id="IPR011024">
    <property type="entry name" value="G_crystallin-like"/>
</dbReference>
<gene>
    <name evidence="2" type="ORF">SAMN06264849_103294</name>
</gene>
<reference evidence="2 3" key="1">
    <citation type="submission" date="2017-05" db="EMBL/GenBank/DDBJ databases">
        <authorList>
            <person name="Varghese N."/>
            <person name="Submissions S."/>
        </authorList>
    </citation>
    <scope>NUCLEOTIDE SEQUENCE [LARGE SCALE GENOMIC DNA]</scope>
    <source>
        <strain evidence="2 3">DSM 45474</strain>
    </source>
</reference>
<dbReference type="Proteomes" id="UP000315636">
    <property type="component" value="Unassembled WGS sequence"/>
</dbReference>
<dbReference type="RefSeq" id="WP_142505025.1">
    <property type="nucleotide sequence ID" value="NZ_FXTI01000003.1"/>
</dbReference>
<feature type="chain" id="PRO_5022147633" evidence="1">
    <location>
        <begin position="28"/>
        <end position="172"/>
    </location>
</feature>
<evidence type="ECO:0000313" key="3">
    <source>
        <dbReference type="Proteomes" id="UP000315636"/>
    </source>
</evidence>
<dbReference type="SUPFAM" id="SSF49695">
    <property type="entry name" value="gamma-Crystallin-like"/>
    <property type="match status" value="1"/>
</dbReference>
<dbReference type="OrthoDB" id="2990296at2"/>
<evidence type="ECO:0000256" key="1">
    <source>
        <dbReference type="SAM" id="SignalP"/>
    </source>
</evidence>